<gene>
    <name evidence="7" type="ORF">HGG74_03410</name>
</gene>
<evidence type="ECO:0000259" key="5">
    <source>
        <dbReference type="Pfam" id="PF00669"/>
    </source>
</evidence>
<feature type="domain" description="Flagellin N-terminal" evidence="5">
    <location>
        <begin position="5"/>
        <end position="142"/>
    </location>
</feature>
<dbReference type="PRINTS" id="PR00207">
    <property type="entry name" value="FLAGELLIN"/>
</dbReference>
<dbReference type="Gene3D" id="1.20.1330.10">
    <property type="entry name" value="f41 fragment of flagellin, N-terminal domain"/>
    <property type="match status" value="1"/>
</dbReference>
<keyword evidence="3 4" id="KW-0975">Bacterial flagellum</keyword>
<dbReference type="EMBL" id="JAAZSQ010000002">
    <property type="protein sequence ID" value="NKX53603.1"/>
    <property type="molecule type" value="Genomic_DNA"/>
</dbReference>
<reference evidence="7 8" key="1">
    <citation type="submission" date="2020-04" db="EMBL/GenBank/DDBJ databases">
        <title>Arthrobacter sp. nov.</title>
        <authorList>
            <person name="Liu S."/>
        </authorList>
    </citation>
    <scope>NUCLEOTIDE SEQUENCE [LARGE SCALE GENOMIC DNA]</scope>
    <source>
        <strain evidence="7 8">E918</strain>
    </source>
</reference>
<dbReference type="AlphaFoldDB" id="A0A7X6K5L6"/>
<dbReference type="RefSeq" id="WP_168484936.1">
    <property type="nucleotide sequence ID" value="NZ_JAAZSQ010000002.1"/>
</dbReference>
<dbReference type="GO" id="GO:0005576">
    <property type="term" value="C:extracellular region"/>
    <property type="evidence" value="ECO:0007669"/>
    <property type="project" value="UniProtKB-SubCell"/>
</dbReference>
<dbReference type="InterPro" id="IPR042187">
    <property type="entry name" value="Flagellin_C_sub2"/>
</dbReference>
<proteinExistence type="inferred from homology"/>
<comment type="caution">
    <text evidence="7">The sequence shown here is derived from an EMBL/GenBank/DDBJ whole genome shotgun (WGS) entry which is preliminary data.</text>
</comment>
<keyword evidence="7" id="KW-0969">Cilium</keyword>
<dbReference type="Proteomes" id="UP000544090">
    <property type="component" value="Unassembled WGS sequence"/>
</dbReference>
<accession>A0A7X6K5L6</accession>
<dbReference type="GO" id="GO:0005198">
    <property type="term" value="F:structural molecule activity"/>
    <property type="evidence" value="ECO:0007669"/>
    <property type="project" value="UniProtKB-UniRule"/>
</dbReference>
<keyword evidence="4" id="KW-0964">Secreted</keyword>
<dbReference type="Pfam" id="PF00669">
    <property type="entry name" value="Flagellin_N"/>
    <property type="match status" value="1"/>
</dbReference>
<comment type="subcellular location">
    <subcellularLocation>
        <location evidence="4">Secreted</location>
    </subcellularLocation>
    <subcellularLocation>
        <location evidence="4">Bacterial flagellum</location>
    </subcellularLocation>
</comment>
<evidence type="ECO:0000313" key="8">
    <source>
        <dbReference type="Proteomes" id="UP000544090"/>
    </source>
</evidence>
<evidence type="ECO:0000313" key="7">
    <source>
        <dbReference type="EMBL" id="NKX53603.1"/>
    </source>
</evidence>
<sequence length="397" mass="41170">MGFAINTNISALNSYRNLSNTQNDISKSLEKLSTGLRINRAADDAAGLSISEGLRSQVNGLNVAARNAQDGISVIQTAEGALTEVHSILQRMRDLAVQAGNDSNNADARAAIKTEVDGLTAELDRIGKTTNFDGTKLLNGENASLTFQVGADGNTDNQISVNLVKANLNTITEALDNGALGTEGTSFAIADHTALGTTATFTTTNNGVKTTVTTDPLDQTAGGAGWQSVEEYANALRADGNFSANFNVEVTKDTNGKGIGIVVSAKDGGQLLTADNGADASARAGLAAGVESTPMPGGLDFTDAASARNSINLIDAQIKTVSSARSELGAVQNRFEHTIKNLNVSSENLSASASRIRDTDMAKEMASFTRSQIMSQAGTAMLAQANQINQGVLQLLG</sequence>
<dbReference type="GO" id="GO:0009288">
    <property type="term" value="C:bacterial-type flagellum"/>
    <property type="evidence" value="ECO:0007669"/>
    <property type="project" value="UniProtKB-SubCell"/>
</dbReference>
<dbReference type="PANTHER" id="PTHR42792:SF2">
    <property type="entry name" value="FLAGELLIN"/>
    <property type="match status" value="1"/>
</dbReference>
<evidence type="ECO:0000256" key="2">
    <source>
        <dbReference type="ARBA" id="ARBA00020110"/>
    </source>
</evidence>
<dbReference type="InterPro" id="IPR001492">
    <property type="entry name" value="Flagellin"/>
</dbReference>
<comment type="similarity">
    <text evidence="1 4">Belongs to the bacterial flagellin family.</text>
</comment>
<evidence type="ECO:0000256" key="3">
    <source>
        <dbReference type="ARBA" id="ARBA00023143"/>
    </source>
</evidence>
<dbReference type="SUPFAM" id="SSF64518">
    <property type="entry name" value="Phase 1 flagellin"/>
    <property type="match status" value="1"/>
</dbReference>
<protein>
    <recommendedName>
        <fullName evidence="2 4">Flagellin</fullName>
    </recommendedName>
</protein>
<keyword evidence="7" id="KW-0282">Flagellum</keyword>
<evidence type="ECO:0000259" key="6">
    <source>
        <dbReference type="Pfam" id="PF00700"/>
    </source>
</evidence>
<evidence type="ECO:0000256" key="1">
    <source>
        <dbReference type="ARBA" id="ARBA00005709"/>
    </source>
</evidence>
<keyword evidence="8" id="KW-1185">Reference proteome</keyword>
<dbReference type="PANTHER" id="PTHR42792">
    <property type="entry name" value="FLAGELLIN"/>
    <property type="match status" value="1"/>
</dbReference>
<organism evidence="7 8">
    <name type="scientific">Arthrobacter mobilis</name>
    <dbReference type="NCBI Taxonomy" id="2724944"/>
    <lineage>
        <taxon>Bacteria</taxon>
        <taxon>Bacillati</taxon>
        <taxon>Actinomycetota</taxon>
        <taxon>Actinomycetes</taxon>
        <taxon>Micrococcales</taxon>
        <taxon>Micrococcaceae</taxon>
        <taxon>Arthrobacter</taxon>
    </lineage>
</organism>
<feature type="domain" description="Flagellin C-terminal" evidence="6">
    <location>
        <begin position="311"/>
        <end position="396"/>
    </location>
</feature>
<name>A0A7X6K5L6_9MICC</name>
<dbReference type="InterPro" id="IPR001029">
    <property type="entry name" value="Flagellin_N"/>
</dbReference>
<dbReference type="Pfam" id="PF00700">
    <property type="entry name" value="Flagellin_C"/>
    <property type="match status" value="1"/>
</dbReference>
<dbReference type="InterPro" id="IPR046358">
    <property type="entry name" value="Flagellin_C"/>
</dbReference>
<dbReference type="Gene3D" id="6.10.10.10">
    <property type="entry name" value="Flagellar export chaperone, C-terminal domain"/>
    <property type="match status" value="1"/>
</dbReference>
<dbReference type="Gene3D" id="3.30.70.2120">
    <property type="match status" value="1"/>
</dbReference>
<evidence type="ECO:0000256" key="4">
    <source>
        <dbReference type="RuleBase" id="RU362073"/>
    </source>
</evidence>
<keyword evidence="7" id="KW-0966">Cell projection</keyword>
<comment type="function">
    <text evidence="4">Flagellin is the subunit protein which polymerizes to form the filaments of bacterial flagella.</text>
</comment>